<dbReference type="EC" id="3.1.1.-" evidence="4"/>
<dbReference type="PROSITE" id="PS01173">
    <property type="entry name" value="LIPASE_GDXG_HIS"/>
    <property type="match status" value="1"/>
</dbReference>
<dbReference type="InterPro" id="IPR002018">
    <property type="entry name" value="CarbesteraseB"/>
</dbReference>
<dbReference type="EMBL" id="JAODAN010000001">
    <property type="protein sequence ID" value="KAK1927610.1"/>
    <property type="molecule type" value="Genomic_DNA"/>
</dbReference>
<dbReference type="Proteomes" id="UP001182556">
    <property type="component" value="Unassembled WGS sequence"/>
</dbReference>
<feature type="domain" description="Carboxylesterase type B" evidence="5">
    <location>
        <begin position="75"/>
        <end position="482"/>
    </location>
</feature>
<evidence type="ECO:0000313" key="7">
    <source>
        <dbReference type="Proteomes" id="UP001182556"/>
    </source>
</evidence>
<dbReference type="PANTHER" id="PTHR45570:SF1">
    <property type="entry name" value="CARBOXYLIC ESTER HYDROLASE"/>
    <property type="match status" value="1"/>
</dbReference>
<dbReference type="InterPro" id="IPR019826">
    <property type="entry name" value="Carboxylesterase_B_AS"/>
</dbReference>
<accession>A0AAD9FWZ8</accession>
<comment type="similarity">
    <text evidence="2">Belongs to the 'GDXG' lipolytic enzyme family.</text>
</comment>
<dbReference type="GO" id="GO:0016787">
    <property type="term" value="F:hydrolase activity"/>
    <property type="evidence" value="ECO:0007669"/>
    <property type="project" value="UniProtKB-KW"/>
</dbReference>
<keyword evidence="3 4" id="KW-0378">Hydrolase</keyword>
<evidence type="ECO:0000256" key="3">
    <source>
        <dbReference type="ARBA" id="ARBA00022801"/>
    </source>
</evidence>
<keyword evidence="4" id="KW-0732">Signal</keyword>
<evidence type="ECO:0000256" key="2">
    <source>
        <dbReference type="ARBA" id="ARBA00010515"/>
    </source>
</evidence>
<comment type="similarity">
    <text evidence="1 4">Belongs to the type-B carboxylesterase/lipase family.</text>
</comment>
<comment type="caution">
    <text evidence="6">The sequence shown here is derived from an EMBL/GenBank/DDBJ whole genome shotgun (WGS) entry which is preliminary data.</text>
</comment>
<dbReference type="InterPro" id="IPR002168">
    <property type="entry name" value="Lipase_GDXG_HIS_AS"/>
</dbReference>
<dbReference type="AlphaFoldDB" id="A0AAD9FWZ8"/>
<proteinExistence type="inferred from homology"/>
<reference evidence="6" key="1">
    <citation type="submission" date="2023-02" db="EMBL/GenBank/DDBJ databases">
        <title>Identification and recombinant expression of a fungal hydrolase from Papiliotrema laurentii that hydrolyzes apple cutin and clears colloidal polyester polyurethane.</title>
        <authorList>
            <consortium name="DOE Joint Genome Institute"/>
            <person name="Roman V.A."/>
            <person name="Bojanowski C."/>
            <person name="Crable B.R."/>
            <person name="Wagner D.N."/>
            <person name="Hung C.S."/>
            <person name="Nadeau L.J."/>
            <person name="Schratz L."/>
            <person name="Haridas S."/>
            <person name="Pangilinan J."/>
            <person name="Lipzen A."/>
            <person name="Na H."/>
            <person name="Yan M."/>
            <person name="Ng V."/>
            <person name="Grigoriev I.V."/>
            <person name="Spatafora J.W."/>
            <person name="Barlow D."/>
            <person name="Biffinger J."/>
            <person name="Kelley-Loughnane N."/>
            <person name="Varaljay V.A."/>
            <person name="Crookes-Goodson W.J."/>
        </authorList>
    </citation>
    <scope>NUCLEOTIDE SEQUENCE</scope>
    <source>
        <strain evidence="6">5307AH</strain>
    </source>
</reference>
<protein>
    <recommendedName>
        <fullName evidence="4">Carboxylic ester hydrolase</fullName>
        <ecNumber evidence="4">3.1.1.-</ecNumber>
    </recommendedName>
</protein>
<dbReference type="PROSITE" id="PS00122">
    <property type="entry name" value="CARBOXYLESTERASE_B_1"/>
    <property type="match status" value="1"/>
</dbReference>
<evidence type="ECO:0000259" key="5">
    <source>
        <dbReference type="Pfam" id="PF00135"/>
    </source>
</evidence>
<feature type="chain" id="PRO_5041782484" description="Carboxylic ester hydrolase" evidence="4">
    <location>
        <begin position="19"/>
        <end position="537"/>
    </location>
</feature>
<dbReference type="InterPro" id="IPR029058">
    <property type="entry name" value="AB_hydrolase_fold"/>
</dbReference>
<evidence type="ECO:0000256" key="4">
    <source>
        <dbReference type="RuleBase" id="RU361235"/>
    </source>
</evidence>
<dbReference type="Pfam" id="PF00135">
    <property type="entry name" value="COesterase"/>
    <property type="match status" value="1"/>
</dbReference>
<keyword evidence="7" id="KW-1185">Reference proteome</keyword>
<sequence>MNLLSLLIASLSFGHVFCMPIGEAPIKSSILAPRAPGCSIGDIRGVETSSGACRYTLRYAEVKERWGYSQLPSITSSSKLPIFVWVHGGSFVSGSASAPGLDGSTLAQGGIIVIVIQYRLGVLGFLPPSLAASSNDPNLGLLDLINGLSAIQNYATSFGGDAGRVTLGGQSAGAGMIRSLLGVPSAKGLFESANLQSDPLSYGLASTMTTAQLRDAYYSAQTLSTCSSLKCLQSLSLGDILKAQDDLLSYAPYTFEAVPLAEVILPTYGTNIIPNDPTPILFNSPNSLPISTSDISLLMTTTKNEGGSAVQQLFPVPVPPSNKTLVSALTALVGEDRAEAIAKVPAYTSSVGGADGMRGTFEKIVTDGVWRCPNRAAARSWAKAGGKVWVAEWLAGSTYPTNTGSYCQGADRVCHEDDIYPTFGTAPISFPEGVGNEVLAAWSTFINNGTPTLPTGGKGNNVRDYLRQWSDYLKEKAKDWLGQLKEKAAKWHSERGVETWARYTGDDSTVFAIGDGEALACPAGWGDQVKYNWQMYP</sequence>
<feature type="signal peptide" evidence="4">
    <location>
        <begin position="1"/>
        <end position="18"/>
    </location>
</feature>
<evidence type="ECO:0000256" key="1">
    <source>
        <dbReference type="ARBA" id="ARBA00005964"/>
    </source>
</evidence>
<dbReference type="SUPFAM" id="SSF53474">
    <property type="entry name" value="alpha/beta-Hydrolases"/>
    <property type="match status" value="1"/>
</dbReference>
<name>A0AAD9FWZ8_PAPLA</name>
<gene>
    <name evidence="6" type="ORF">DB88DRAFT_515867</name>
</gene>
<dbReference type="Gene3D" id="3.40.50.1820">
    <property type="entry name" value="alpha/beta hydrolase"/>
    <property type="match status" value="1"/>
</dbReference>
<organism evidence="6 7">
    <name type="scientific">Papiliotrema laurentii</name>
    <name type="common">Cryptococcus laurentii</name>
    <dbReference type="NCBI Taxonomy" id="5418"/>
    <lineage>
        <taxon>Eukaryota</taxon>
        <taxon>Fungi</taxon>
        <taxon>Dikarya</taxon>
        <taxon>Basidiomycota</taxon>
        <taxon>Agaricomycotina</taxon>
        <taxon>Tremellomycetes</taxon>
        <taxon>Tremellales</taxon>
        <taxon>Rhynchogastremaceae</taxon>
        <taxon>Papiliotrema</taxon>
    </lineage>
</organism>
<dbReference type="PANTHER" id="PTHR45570">
    <property type="entry name" value="CARBOXYLIC ESTER HYDROLASE"/>
    <property type="match status" value="1"/>
</dbReference>
<evidence type="ECO:0000313" key="6">
    <source>
        <dbReference type="EMBL" id="KAK1927610.1"/>
    </source>
</evidence>